<comment type="caution">
    <text evidence="21">The sequence shown here is derived from an EMBL/GenBank/DDBJ whole genome shotgun (WGS) entry which is preliminary data.</text>
</comment>
<comment type="subunit">
    <text evidence="15">Supercomplex made of cofactors A to E. Cofactors A and D function by capturing and stabilizing tubulin in a quasi-native conformation. Cofactor E binds to the cofactor D-tubulin complex; interaction with cofactor C then causes the release of tubulin polypeptides that are committed to the native state.</text>
</comment>
<dbReference type="GO" id="GO:0016787">
    <property type="term" value="F:hydrolase activity"/>
    <property type="evidence" value="ECO:0007669"/>
    <property type="project" value="UniProtKB-KW"/>
</dbReference>
<feature type="compositionally biased region" description="Basic residues" evidence="19">
    <location>
        <begin position="1180"/>
        <end position="1190"/>
    </location>
</feature>
<dbReference type="GO" id="GO:0042555">
    <property type="term" value="C:MCM complex"/>
    <property type="evidence" value="ECO:0007669"/>
    <property type="project" value="InterPro"/>
</dbReference>
<evidence type="ECO:0000256" key="13">
    <source>
        <dbReference type="ARBA" id="ARBA00023186"/>
    </source>
</evidence>
<evidence type="ECO:0000259" key="20">
    <source>
        <dbReference type="SMART" id="SM01406"/>
    </source>
</evidence>
<accession>A0A8J6L6D6</accession>
<feature type="compositionally biased region" description="Basic and acidic residues" evidence="19">
    <location>
        <begin position="1322"/>
        <end position="1335"/>
    </location>
</feature>
<keyword evidence="9" id="KW-0378">Hydrolase</keyword>
<dbReference type="InterPro" id="IPR031937">
    <property type="entry name" value="PNISR"/>
</dbReference>
<evidence type="ECO:0000256" key="6">
    <source>
        <dbReference type="ARBA" id="ARBA00015002"/>
    </source>
</evidence>
<feature type="compositionally biased region" description="Basic and acidic residues" evidence="19">
    <location>
        <begin position="191"/>
        <end position="220"/>
    </location>
</feature>
<comment type="subcellular location">
    <subcellularLocation>
        <location evidence="2">Nucleus</location>
    </subcellularLocation>
</comment>
<evidence type="ECO:0000256" key="14">
    <source>
        <dbReference type="ARBA" id="ARBA00023242"/>
    </source>
</evidence>
<dbReference type="InterPro" id="IPR033762">
    <property type="entry name" value="MCM_OB"/>
</dbReference>
<dbReference type="GO" id="GO:0003677">
    <property type="term" value="F:DNA binding"/>
    <property type="evidence" value="ECO:0007669"/>
    <property type="project" value="UniProtKB-KW"/>
</dbReference>
<feature type="coiled-coil region" evidence="18">
    <location>
        <begin position="615"/>
        <end position="644"/>
    </location>
</feature>
<proteinExistence type="inferred from homology"/>
<evidence type="ECO:0000256" key="11">
    <source>
        <dbReference type="ARBA" id="ARBA00022840"/>
    </source>
</evidence>
<keyword evidence="8" id="KW-0547">Nucleotide-binding</keyword>
<dbReference type="Pfam" id="PF17207">
    <property type="entry name" value="MCM_OB"/>
    <property type="match status" value="1"/>
</dbReference>
<gene>
    <name evidence="21" type="ORF">GEV33_010448</name>
</gene>
<sequence length="1668" mass="192020">MSNDQVDWAALAQQWIIMKEAGPPPVIPTEQKPKPKKEPLNEGGEAPMDVENEKEEISSDWNSGQNQQGNEWSWNAQNQSWGWNNTWTPPTGVPPPAPMKPPLLPTPASYNQFNAPPESSSDNANFTGYSTAPNNDYTSGYWTSAGSSKQIKPHNRRFSKVNVPRPVQPIISDTQPALDANKRKQLPAWIRLEKMERDKQKQMEREKEKQERDEYNEKLKQTEKETMEILKTTIKEQQKSKFESDGECSDDDVPERKKPVRHLESVPLTPAEQMMNVRRTMTEILLKVTTREIESICREELQRHHKKYKGIASDHRVSAPSGANVIAKLGKLPKNYHPSPQHPTAIYSQVLTSNLRIIAIHFCSNTFDEALACWIFIVNVRIMTGLGIYGGGSGSSSSEDSDEDNTQDRRDSDNELKDSIKRKKAEFSKTEKEIEDKLAEAESRKQDTGSRSPTPDTNDNDTQETDKSTISPCPTTSCKPLDKARKTSERRLRMREFACCRRPQATLPLPLEDRPEADQVPIVVELVGRRLLLRRLAKTRPSLVDVEQRRPRLEKGVQKTAQPFDHEESNARTEPPQILYQIEIETVQVQIDLETEKRHREGTIVVIQAEEVEVAEQTLEKSVHEEQEVEVEEQEEEVEVVEQRQGGHSRFLQISVMADPRIRTIKIKTGVVKRLAKEKVTYETESDQQRNRIERLKREGKDEYDIRKQEEVLQESLMMVPDCQRRLAVAFEDLKNILKNEQDLKEIEEYKVALQVLEDAKSQLPKLSAYYLDPRLYNLVNLQSNPVKVDEDKDRQFIDTWLVEKGKFQLNSVYFSMRKPRCEVTINVAKHSLHNCLAIVEKLSKTQEELRSKVETMSSLEWKQKTLDIGSLKDEFDKSMLPFEDNTILKSLKGLVVKRNKKRVNQKKRKKMLQEQLKKKKEMQIEVHKNIDRWLESKKEEAERAKMEEKMKKDADCVLYEVTKKKSEARKQLSLISALVKLRTVRDNMATQRGEKPSLEDRKAFGLVTEKLIRMWENSFQNYCKEEQCLKVMLEHNATKDTKAAMTAKQTRVVDDWETLIFGSKDTPVNNPTYWALTSAERDLETFIAIRKSWDTFLTSSGNASGTAIPLGWTEQLRAVFDQILEEVLDVLEEELYAAFVERRVGQHGAQLDKEAQQVCGAVHLGHGLVHRMESQDTRKSKKNKLRRMKSQLPEDDTSSDLLIVDESALKNKSPVSKPTALPNTSNKKRKKRDSASSDEERWLTAIESGKLEDVDDELKKIKPKDPALMTARQRAMYDRGVDGNPSVTTPTLMSLPTGYKEKVMTAEAIQKAAIKSQKRKQLADEKREKDKKKTMERLLKKQESKAAKAAKIKIAKNSAPMILYRQNPHITTMSFPPDMQLPLENLPKRKAPPKPVYCIMGYNCEIMDVANVQIGQRQHTDEIGIRCQKLFQDFLEEYKEDGEIKYLEPARELLSQERSTIEISFEDLEKYNQNLATTVIEEYYRIYPYLCQAVSNFVKDRSDLKKNKECYISFTDVPTRHKVRELKTEKVGTLIRISGQVIRTHPVHPELVLGTFVCLDCQTVVKDVEQQFKFTNPTICRNPVCSNRRRFMLDVDKSVFVDFQKVRIQETQAELPRGCIPRCVEIILRAENVETVQFDAKFTPKGKIIPCEQQVLIELAINSGDFW</sequence>
<evidence type="ECO:0000256" key="15">
    <source>
        <dbReference type="ARBA" id="ARBA00026055"/>
    </source>
</evidence>
<dbReference type="GO" id="GO:0031011">
    <property type="term" value="C:Ino80 complex"/>
    <property type="evidence" value="ECO:0007669"/>
    <property type="project" value="InterPro"/>
</dbReference>
<feature type="compositionally biased region" description="Basic and acidic residues" evidence="19">
    <location>
        <begin position="234"/>
        <end position="244"/>
    </location>
</feature>
<dbReference type="Pfam" id="PF16021">
    <property type="entry name" value="PDCD7"/>
    <property type="match status" value="1"/>
</dbReference>
<dbReference type="GO" id="GO:0007023">
    <property type="term" value="P:post-chaperonin tubulin folding pathway"/>
    <property type="evidence" value="ECO:0007669"/>
    <property type="project" value="InterPro"/>
</dbReference>
<feature type="domain" description="INO80 complex subunit B-like conserved region" evidence="20">
    <location>
        <begin position="1308"/>
        <end position="1380"/>
    </location>
</feature>
<dbReference type="PANTHER" id="PTHR31518">
    <property type="entry name" value="ARGININE/SERINE-RICH PROTEIN PNISR"/>
    <property type="match status" value="1"/>
</dbReference>
<feature type="compositionally biased region" description="Polar residues" evidence="19">
    <location>
        <begin position="468"/>
        <end position="478"/>
    </location>
</feature>
<dbReference type="Proteomes" id="UP000719412">
    <property type="component" value="Unassembled WGS sequence"/>
</dbReference>
<feature type="region of interest" description="Disordered" evidence="19">
    <location>
        <begin position="391"/>
        <end position="489"/>
    </location>
</feature>
<evidence type="ECO:0000313" key="22">
    <source>
        <dbReference type="Proteomes" id="UP000719412"/>
    </source>
</evidence>
<feature type="region of interest" description="Disordered" evidence="19">
    <location>
        <begin position="1171"/>
        <end position="1200"/>
    </location>
</feature>
<name>A0A8J6L6D6_TENMO</name>
<dbReference type="Gene3D" id="2.20.28.10">
    <property type="match status" value="1"/>
</dbReference>
<dbReference type="FunFam" id="3.30.1640.10:FF:000004">
    <property type="entry name" value="DNA helicase"/>
    <property type="match status" value="1"/>
</dbReference>
<dbReference type="EC" id="3.6.4.12" evidence="5"/>
<keyword evidence="7" id="KW-0235">DNA replication</keyword>
<dbReference type="InterPro" id="IPR008049">
    <property type="entry name" value="MCM6"/>
</dbReference>
<evidence type="ECO:0000256" key="2">
    <source>
        <dbReference type="ARBA" id="ARBA00004123"/>
    </source>
</evidence>
<comment type="function">
    <text evidence="1">Tubulin-folding protein; involved in the early step of the tubulin folding pathway.</text>
</comment>
<evidence type="ECO:0000256" key="12">
    <source>
        <dbReference type="ARBA" id="ARBA00023125"/>
    </source>
</evidence>
<keyword evidence="13" id="KW-0143">Chaperone</keyword>
<dbReference type="Pfam" id="PF15996">
    <property type="entry name" value="PNISR"/>
    <property type="match status" value="1"/>
</dbReference>
<feature type="compositionally biased region" description="Basic and acidic residues" evidence="19">
    <location>
        <begin position="31"/>
        <end position="40"/>
    </location>
</feature>
<evidence type="ECO:0000256" key="1">
    <source>
        <dbReference type="ARBA" id="ARBA00003046"/>
    </source>
</evidence>
<keyword evidence="18" id="KW-0175">Coiled coil</keyword>
<dbReference type="InterPro" id="IPR004226">
    <property type="entry name" value="TBCA"/>
</dbReference>
<dbReference type="Gene3D" id="3.30.1640.10">
    <property type="entry name" value="mini-chromosome maintenance (MCM) complex, chain A, domain 1"/>
    <property type="match status" value="1"/>
</dbReference>
<keyword evidence="12" id="KW-0238">DNA-binding</keyword>
<feature type="coiled-coil region" evidence="18">
    <location>
        <begin position="672"/>
        <end position="699"/>
    </location>
</feature>
<dbReference type="PRINTS" id="PR01662">
    <property type="entry name" value="MCMPROTEIN6"/>
</dbReference>
<comment type="similarity">
    <text evidence="4">Belongs to the MCM family.</text>
</comment>
<dbReference type="Gene3D" id="2.40.50.140">
    <property type="entry name" value="Nucleic acid-binding proteins"/>
    <property type="match status" value="1"/>
</dbReference>
<feature type="compositionally biased region" description="Polar residues" evidence="19">
    <location>
        <begin position="59"/>
        <end position="85"/>
    </location>
</feature>
<dbReference type="FunFam" id="1.20.58.90:FF:000008">
    <property type="entry name" value="Tubulin-specific chaperone A"/>
    <property type="match status" value="1"/>
</dbReference>
<keyword evidence="22" id="KW-1185">Reference proteome</keyword>
<feature type="coiled-coil region" evidence="18">
    <location>
        <begin position="903"/>
        <end position="955"/>
    </location>
</feature>
<dbReference type="Gene3D" id="1.20.58.90">
    <property type="match status" value="1"/>
</dbReference>
<feature type="region of interest" description="Disordered" evidence="19">
    <location>
        <begin position="234"/>
        <end position="258"/>
    </location>
</feature>
<dbReference type="InterPro" id="IPR012340">
    <property type="entry name" value="NA-bd_OB-fold"/>
</dbReference>
<evidence type="ECO:0000256" key="8">
    <source>
        <dbReference type="ARBA" id="ARBA00022741"/>
    </source>
</evidence>
<dbReference type="GO" id="GO:0007021">
    <property type="term" value="P:tubulin complex assembly"/>
    <property type="evidence" value="ECO:0007669"/>
    <property type="project" value="InterPro"/>
</dbReference>
<dbReference type="GO" id="GO:0003678">
    <property type="term" value="F:DNA helicase activity"/>
    <property type="evidence" value="ECO:0007669"/>
    <property type="project" value="UniProtKB-EC"/>
</dbReference>
<feature type="compositionally biased region" description="Polar residues" evidence="19">
    <location>
        <begin position="1214"/>
        <end position="1225"/>
    </location>
</feature>
<protein>
    <recommendedName>
        <fullName evidence="6">Tubulin-specific chaperone A</fullName>
        <ecNumber evidence="5">3.6.4.12</ecNumber>
    </recommendedName>
    <alternativeName>
        <fullName evidence="17">TCP1-chaperonin cofactor A</fullName>
    </alternativeName>
    <alternativeName>
        <fullName evidence="16">Tubulin-folding cofactor A</fullName>
    </alternativeName>
</protein>
<evidence type="ECO:0000256" key="19">
    <source>
        <dbReference type="SAM" id="MobiDB-lite"/>
    </source>
</evidence>
<dbReference type="InterPro" id="IPR006880">
    <property type="entry name" value="INO80B_C"/>
</dbReference>
<keyword evidence="10" id="KW-0347">Helicase</keyword>
<reference evidence="21" key="1">
    <citation type="journal article" date="2020" name="J Insects Food Feed">
        <title>The yellow mealworm (Tenebrio molitor) genome: a resource for the emerging insects as food and feed industry.</title>
        <authorList>
            <person name="Eriksson T."/>
            <person name="Andere A."/>
            <person name="Kelstrup H."/>
            <person name="Emery V."/>
            <person name="Picard C."/>
        </authorList>
    </citation>
    <scope>NUCLEOTIDE SEQUENCE</scope>
    <source>
        <strain evidence="21">Stoneville</strain>
        <tissue evidence="21">Whole head</tissue>
    </source>
</reference>
<reference evidence="21" key="2">
    <citation type="submission" date="2021-08" db="EMBL/GenBank/DDBJ databases">
        <authorList>
            <person name="Eriksson T."/>
        </authorList>
    </citation>
    <scope>NUCLEOTIDE SEQUENCE</scope>
    <source>
        <strain evidence="21">Stoneville</strain>
        <tissue evidence="21">Whole head</tissue>
    </source>
</reference>
<dbReference type="GO" id="GO:0006270">
    <property type="term" value="P:DNA replication initiation"/>
    <property type="evidence" value="ECO:0007669"/>
    <property type="project" value="InterPro"/>
</dbReference>
<evidence type="ECO:0000256" key="18">
    <source>
        <dbReference type="SAM" id="Coils"/>
    </source>
</evidence>
<dbReference type="EMBL" id="JABDTM020026125">
    <property type="protein sequence ID" value="KAH0812349.1"/>
    <property type="molecule type" value="Genomic_DNA"/>
</dbReference>
<evidence type="ECO:0000256" key="5">
    <source>
        <dbReference type="ARBA" id="ARBA00012551"/>
    </source>
</evidence>
<feature type="region of interest" description="Disordered" evidence="19">
    <location>
        <begin position="1213"/>
        <end position="1242"/>
    </location>
</feature>
<feature type="compositionally biased region" description="Basic and acidic residues" evidence="19">
    <location>
        <begin position="480"/>
        <end position="489"/>
    </location>
</feature>
<feature type="compositionally biased region" description="Basic and acidic residues" evidence="19">
    <location>
        <begin position="406"/>
        <end position="448"/>
    </location>
</feature>
<dbReference type="InterPro" id="IPR027925">
    <property type="entry name" value="MCM_N"/>
</dbReference>
<feature type="compositionally biased region" description="Polar residues" evidence="19">
    <location>
        <begin position="108"/>
        <end position="150"/>
    </location>
</feature>
<organism evidence="21 22">
    <name type="scientific">Tenebrio molitor</name>
    <name type="common">Yellow mealworm beetle</name>
    <dbReference type="NCBI Taxonomy" id="7067"/>
    <lineage>
        <taxon>Eukaryota</taxon>
        <taxon>Metazoa</taxon>
        <taxon>Ecdysozoa</taxon>
        <taxon>Arthropoda</taxon>
        <taxon>Hexapoda</taxon>
        <taxon>Insecta</taxon>
        <taxon>Pterygota</taxon>
        <taxon>Neoptera</taxon>
        <taxon>Endopterygota</taxon>
        <taxon>Coleoptera</taxon>
        <taxon>Polyphaga</taxon>
        <taxon>Cucujiformia</taxon>
        <taxon>Tenebrionidae</taxon>
        <taxon>Tenebrio</taxon>
    </lineage>
</organism>
<dbReference type="FunFam" id="2.20.28.10:FF:000003">
    <property type="entry name" value="DNA helicase"/>
    <property type="match status" value="1"/>
</dbReference>
<dbReference type="InterPro" id="IPR031974">
    <property type="entry name" value="PDCD7"/>
</dbReference>
<evidence type="ECO:0000256" key="4">
    <source>
        <dbReference type="ARBA" id="ARBA00008010"/>
    </source>
</evidence>
<evidence type="ECO:0000256" key="9">
    <source>
        <dbReference type="ARBA" id="ARBA00022801"/>
    </source>
</evidence>
<evidence type="ECO:0000256" key="7">
    <source>
        <dbReference type="ARBA" id="ARBA00022705"/>
    </source>
</evidence>
<keyword evidence="14" id="KW-0539">Nucleus</keyword>
<evidence type="ECO:0000256" key="10">
    <source>
        <dbReference type="ARBA" id="ARBA00022806"/>
    </source>
</evidence>
<comment type="similarity">
    <text evidence="3">Belongs to the TBCA family.</text>
</comment>
<dbReference type="SUPFAM" id="SSF46988">
    <property type="entry name" value="Tubulin chaperone cofactor A"/>
    <property type="match status" value="1"/>
</dbReference>
<keyword evidence="11" id="KW-0067">ATP-binding</keyword>
<evidence type="ECO:0000256" key="16">
    <source>
        <dbReference type="ARBA" id="ARBA00030183"/>
    </source>
</evidence>
<dbReference type="SMART" id="SM01406">
    <property type="entry name" value="PAPA-1"/>
    <property type="match status" value="1"/>
</dbReference>
<dbReference type="Pfam" id="PF02970">
    <property type="entry name" value="TBCA"/>
    <property type="match status" value="1"/>
</dbReference>
<feature type="compositionally biased region" description="Pro residues" evidence="19">
    <location>
        <begin position="91"/>
        <end position="105"/>
    </location>
</feature>
<feature type="region of interest" description="Disordered" evidence="19">
    <location>
        <begin position="1316"/>
        <end position="1335"/>
    </location>
</feature>
<dbReference type="Pfam" id="PF14551">
    <property type="entry name" value="MCM_N"/>
    <property type="match status" value="1"/>
</dbReference>
<dbReference type="InterPro" id="IPR036126">
    <property type="entry name" value="TBCA_sf"/>
</dbReference>
<feature type="region of interest" description="Disordered" evidence="19">
    <location>
        <begin position="20"/>
        <end position="220"/>
    </location>
</feature>
<dbReference type="GO" id="GO:0005524">
    <property type="term" value="F:ATP binding"/>
    <property type="evidence" value="ECO:0007669"/>
    <property type="project" value="UniProtKB-KW"/>
</dbReference>
<evidence type="ECO:0000313" key="21">
    <source>
        <dbReference type="EMBL" id="KAH0812349.1"/>
    </source>
</evidence>
<dbReference type="SUPFAM" id="SSF50249">
    <property type="entry name" value="Nucleic acid-binding proteins"/>
    <property type="match status" value="1"/>
</dbReference>
<dbReference type="GO" id="GO:0048487">
    <property type="term" value="F:beta-tubulin binding"/>
    <property type="evidence" value="ECO:0007669"/>
    <property type="project" value="InterPro"/>
</dbReference>
<evidence type="ECO:0000256" key="3">
    <source>
        <dbReference type="ARBA" id="ARBA00006806"/>
    </source>
</evidence>
<evidence type="ECO:0000256" key="17">
    <source>
        <dbReference type="ARBA" id="ARBA00032990"/>
    </source>
</evidence>